<gene>
    <name evidence="2" type="ORF">CC86DRAFT_381813</name>
</gene>
<dbReference type="PROSITE" id="PS50088">
    <property type="entry name" value="ANK_REPEAT"/>
    <property type="match status" value="1"/>
</dbReference>
<evidence type="ECO:0000313" key="3">
    <source>
        <dbReference type="Proteomes" id="UP000799424"/>
    </source>
</evidence>
<dbReference type="PROSITE" id="PS50297">
    <property type="entry name" value="ANK_REP_REGION"/>
    <property type="match status" value="1"/>
</dbReference>
<dbReference type="Gene3D" id="1.25.40.20">
    <property type="entry name" value="Ankyrin repeat-containing domain"/>
    <property type="match status" value="1"/>
</dbReference>
<dbReference type="Proteomes" id="UP000799424">
    <property type="component" value="Unassembled WGS sequence"/>
</dbReference>
<reference evidence="2" key="1">
    <citation type="journal article" date="2020" name="Stud. Mycol.">
        <title>101 Dothideomycetes genomes: a test case for predicting lifestyles and emergence of pathogens.</title>
        <authorList>
            <person name="Haridas S."/>
            <person name="Albert R."/>
            <person name="Binder M."/>
            <person name="Bloem J."/>
            <person name="Labutti K."/>
            <person name="Salamov A."/>
            <person name="Andreopoulos B."/>
            <person name="Baker S."/>
            <person name="Barry K."/>
            <person name="Bills G."/>
            <person name="Bluhm B."/>
            <person name="Cannon C."/>
            <person name="Castanera R."/>
            <person name="Culley D."/>
            <person name="Daum C."/>
            <person name="Ezra D."/>
            <person name="Gonzalez J."/>
            <person name="Henrissat B."/>
            <person name="Kuo A."/>
            <person name="Liang C."/>
            <person name="Lipzen A."/>
            <person name="Lutzoni F."/>
            <person name="Magnuson J."/>
            <person name="Mondo S."/>
            <person name="Nolan M."/>
            <person name="Ohm R."/>
            <person name="Pangilinan J."/>
            <person name="Park H.-J."/>
            <person name="Ramirez L."/>
            <person name="Alfaro M."/>
            <person name="Sun H."/>
            <person name="Tritt A."/>
            <person name="Yoshinaga Y."/>
            <person name="Zwiers L.-H."/>
            <person name="Turgeon B."/>
            <person name="Goodwin S."/>
            <person name="Spatafora J."/>
            <person name="Crous P."/>
            <person name="Grigoriev I."/>
        </authorList>
    </citation>
    <scope>NUCLEOTIDE SEQUENCE</scope>
    <source>
        <strain evidence="2">CBS 113818</strain>
    </source>
</reference>
<sequence>MDLLDFPPEIFQGIMHDLVAVVGVRASWTLRTTCRTLLARSAKMSLDTLGQEDVALIVKNNLDIMLLNRFKKPLNTKPALLNKLLEIDTFVVKAFRPDTRSKAQDLSRNLCKVFVLSFVICHGDAGIVRIVFRRMKHGGANGIFLSEALTSYPYRHTGGKISALTYAVISERPATLAVIEEFREELKIPLSKKDYNLLLSEAISSRVIESVRAVLRLKVYGGANITLNHLKEASKTHREDIMVEMITSPGMSLNQAYVDASPLILAVRSGDVHMVRTVLKAGADVDMKVNANTGFTRRQHSLRPC</sequence>
<accession>A0A6A7A1X3</accession>
<keyword evidence="1" id="KW-0040">ANK repeat</keyword>
<dbReference type="InterPro" id="IPR036770">
    <property type="entry name" value="Ankyrin_rpt-contain_sf"/>
</dbReference>
<protein>
    <submittedName>
        <fullName evidence="2">Uncharacterized protein</fullName>
    </submittedName>
</protein>
<name>A0A6A7A1X3_9PLEO</name>
<keyword evidence="3" id="KW-1185">Reference proteome</keyword>
<dbReference type="Pfam" id="PF00023">
    <property type="entry name" value="Ank"/>
    <property type="match status" value="1"/>
</dbReference>
<organism evidence="2 3">
    <name type="scientific">Ophiobolus disseminans</name>
    <dbReference type="NCBI Taxonomy" id="1469910"/>
    <lineage>
        <taxon>Eukaryota</taxon>
        <taxon>Fungi</taxon>
        <taxon>Dikarya</taxon>
        <taxon>Ascomycota</taxon>
        <taxon>Pezizomycotina</taxon>
        <taxon>Dothideomycetes</taxon>
        <taxon>Pleosporomycetidae</taxon>
        <taxon>Pleosporales</taxon>
        <taxon>Pleosporineae</taxon>
        <taxon>Phaeosphaeriaceae</taxon>
        <taxon>Ophiobolus</taxon>
    </lineage>
</organism>
<dbReference type="SUPFAM" id="SSF48403">
    <property type="entry name" value="Ankyrin repeat"/>
    <property type="match status" value="1"/>
</dbReference>
<evidence type="ECO:0000313" key="2">
    <source>
        <dbReference type="EMBL" id="KAF2826707.1"/>
    </source>
</evidence>
<dbReference type="EMBL" id="MU006225">
    <property type="protein sequence ID" value="KAF2826707.1"/>
    <property type="molecule type" value="Genomic_DNA"/>
</dbReference>
<dbReference type="AlphaFoldDB" id="A0A6A7A1X3"/>
<evidence type="ECO:0000256" key="1">
    <source>
        <dbReference type="PROSITE-ProRule" id="PRU00023"/>
    </source>
</evidence>
<feature type="repeat" description="ANK" evidence="1">
    <location>
        <begin position="258"/>
        <end position="290"/>
    </location>
</feature>
<dbReference type="OrthoDB" id="3671334at2759"/>
<proteinExistence type="predicted"/>
<dbReference type="InterPro" id="IPR002110">
    <property type="entry name" value="Ankyrin_rpt"/>
</dbReference>